<dbReference type="PANTHER" id="PTHR43478:SF1">
    <property type="entry name" value="NA+_H+ ANTIPORTER NHAC-LIKE C-TERMINAL DOMAIN-CONTAINING PROTEIN"/>
    <property type="match status" value="1"/>
</dbReference>
<dbReference type="GO" id="GO:0005886">
    <property type="term" value="C:plasma membrane"/>
    <property type="evidence" value="ECO:0007669"/>
    <property type="project" value="UniProtKB-SubCell"/>
</dbReference>
<evidence type="ECO:0000256" key="4">
    <source>
        <dbReference type="ARBA" id="ARBA00022989"/>
    </source>
</evidence>
<feature type="transmembrane region" description="Helical" evidence="6">
    <location>
        <begin position="188"/>
        <end position="210"/>
    </location>
</feature>
<sequence>MEHYGWISMVPALCVLSVALITKRTIESLIFGSIIGFIILEKQHFFSAFVDSSLSVMGDPTIGWIILVILSFGGLIALLVKSGGALAFGEFVSSKVKTKKGALLITWVMGIVIFLDDYLNALTVSTSMQKITDKHRTSREFLAYVVDSTAAPVCVLIPLSTWTFYVSGLFEDLGLAASGNGSVTYVTVIPFILYGWVALFIVLLAIFGIIPKLGPMKIAEKRAEEMGICLPEGSKDSSIVDVDVAASVETDAQDSSLNGNQQKKVKPKLINFFVPIGVLIFYTWYSGIDVLQGVLVALIVMIIMLVFQRLMSLGDLFDTFFEGFKPMIYPLGIVVSSFILVDVNSSLGLTEYVIETIKPFMSPGLLPVVSFLAMALVAFATGSFWGVYAITLPIIIPLAEAMGTNIWLAVGAVLSAGAFGSHACPYGDTTVLSASGSGIDAITHVITQAPYVLLSGCITAIGYLVLGFII</sequence>
<feature type="transmembrane region" description="Helical" evidence="6">
    <location>
        <begin position="328"/>
        <end position="349"/>
    </location>
</feature>
<organism evidence="8 9">
    <name type="scientific">Virgibacillus massiliensis</name>
    <dbReference type="NCBI Taxonomy" id="1462526"/>
    <lineage>
        <taxon>Bacteria</taxon>
        <taxon>Bacillati</taxon>
        <taxon>Bacillota</taxon>
        <taxon>Bacilli</taxon>
        <taxon>Bacillales</taxon>
        <taxon>Bacillaceae</taxon>
        <taxon>Virgibacillus</taxon>
    </lineage>
</organism>
<evidence type="ECO:0000256" key="2">
    <source>
        <dbReference type="ARBA" id="ARBA00022475"/>
    </source>
</evidence>
<evidence type="ECO:0000256" key="1">
    <source>
        <dbReference type="ARBA" id="ARBA00004651"/>
    </source>
</evidence>
<feature type="domain" description="Na+/H+ antiporter NhaC-like C-terminal" evidence="7">
    <location>
        <begin position="154"/>
        <end position="468"/>
    </location>
</feature>
<gene>
    <name evidence="8" type="primary">mleN_2</name>
    <name evidence="8" type="ORF">BN990_00835</name>
</gene>
<dbReference type="OrthoDB" id="9762978at2"/>
<dbReference type="PANTHER" id="PTHR43478">
    <property type="entry name" value="NA+/H+ ANTIPORTER-RELATED"/>
    <property type="match status" value="1"/>
</dbReference>
<keyword evidence="9" id="KW-1185">Reference proteome</keyword>
<dbReference type="Proteomes" id="UP000028875">
    <property type="component" value="Unassembled WGS sequence"/>
</dbReference>
<dbReference type="AlphaFoldDB" id="A0A024Q7V8"/>
<feature type="transmembrane region" description="Helical" evidence="6">
    <location>
        <begin position="369"/>
        <end position="394"/>
    </location>
</feature>
<keyword evidence="4 6" id="KW-1133">Transmembrane helix</keyword>
<evidence type="ECO:0000256" key="3">
    <source>
        <dbReference type="ARBA" id="ARBA00022692"/>
    </source>
</evidence>
<protein>
    <submittedName>
        <fullName evidence="8">Malate-2H(+)/Na(+)-lactate antiporter</fullName>
    </submittedName>
</protein>
<feature type="transmembrane region" description="Helical" evidence="6">
    <location>
        <begin position="269"/>
        <end position="285"/>
    </location>
</feature>
<evidence type="ECO:0000259" key="7">
    <source>
        <dbReference type="Pfam" id="PF03553"/>
    </source>
</evidence>
<feature type="transmembrane region" description="Helical" evidence="6">
    <location>
        <begin position="291"/>
        <end position="307"/>
    </location>
</feature>
<name>A0A024Q7V8_9BACI</name>
<keyword evidence="5 6" id="KW-0472">Membrane</keyword>
<feature type="transmembrane region" description="Helical" evidence="6">
    <location>
        <begin position="101"/>
        <end position="119"/>
    </location>
</feature>
<feature type="transmembrane region" description="Helical" evidence="6">
    <location>
        <begin position="448"/>
        <end position="469"/>
    </location>
</feature>
<proteinExistence type="predicted"/>
<comment type="subcellular location">
    <subcellularLocation>
        <location evidence="1">Cell membrane</location>
        <topology evidence="1">Multi-pass membrane protein</topology>
    </subcellularLocation>
</comment>
<evidence type="ECO:0000256" key="5">
    <source>
        <dbReference type="ARBA" id="ARBA00023136"/>
    </source>
</evidence>
<dbReference type="EMBL" id="CCDP010000001">
    <property type="protein sequence ID" value="CDQ38564.1"/>
    <property type="molecule type" value="Genomic_DNA"/>
</dbReference>
<dbReference type="InterPro" id="IPR018461">
    <property type="entry name" value="Na/H_Antiport_NhaC-like_C"/>
</dbReference>
<keyword evidence="2" id="KW-1003">Cell membrane</keyword>
<keyword evidence="3 6" id="KW-0812">Transmembrane</keyword>
<evidence type="ECO:0000256" key="6">
    <source>
        <dbReference type="SAM" id="Phobius"/>
    </source>
</evidence>
<evidence type="ECO:0000313" key="9">
    <source>
        <dbReference type="Proteomes" id="UP000028875"/>
    </source>
</evidence>
<reference evidence="9" key="2">
    <citation type="submission" date="2014-05" db="EMBL/GenBank/DDBJ databases">
        <title>Draft genome sequence of Virgibacillus massiliensis Vm-5.</title>
        <authorList>
            <person name="Khelaifia S."/>
            <person name="Croce O."/>
            <person name="Lagier J.C."/>
            <person name="Raoult D."/>
        </authorList>
    </citation>
    <scope>NUCLEOTIDE SEQUENCE [LARGE SCALE GENOMIC DNA]</scope>
    <source>
        <strain evidence="9">Vm-5</strain>
    </source>
</reference>
<reference evidence="8 9" key="1">
    <citation type="submission" date="2014-03" db="EMBL/GenBank/DDBJ databases">
        <authorList>
            <person name="Urmite Genomes U."/>
        </authorList>
    </citation>
    <scope>NUCLEOTIDE SEQUENCE [LARGE SCALE GENOMIC DNA]</scope>
    <source>
        <strain evidence="8 9">Vm-5</strain>
    </source>
</reference>
<dbReference type="RefSeq" id="WP_021289536.1">
    <property type="nucleotide sequence ID" value="NZ_BNER01000001.1"/>
</dbReference>
<feature type="transmembrane region" description="Helical" evidence="6">
    <location>
        <begin position="6"/>
        <end position="22"/>
    </location>
</feature>
<comment type="caution">
    <text evidence="8">The sequence shown here is derived from an EMBL/GenBank/DDBJ whole genome shotgun (WGS) entry which is preliminary data.</text>
</comment>
<accession>A0A024Q7V8</accession>
<feature type="transmembrane region" description="Helical" evidence="6">
    <location>
        <begin position="62"/>
        <end position="80"/>
    </location>
</feature>
<dbReference type="Pfam" id="PF03553">
    <property type="entry name" value="Na_H_antiporter"/>
    <property type="match status" value="1"/>
</dbReference>
<dbReference type="eggNOG" id="COG1757">
    <property type="taxonomic scope" value="Bacteria"/>
</dbReference>
<evidence type="ECO:0000313" key="8">
    <source>
        <dbReference type="EMBL" id="CDQ38564.1"/>
    </source>
</evidence>